<keyword evidence="6" id="KW-1185">Reference proteome</keyword>
<dbReference type="SFLD" id="SFLDS00001">
    <property type="entry name" value="Enolase"/>
    <property type="match status" value="1"/>
</dbReference>
<dbReference type="CDD" id="cd03316">
    <property type="entry name" value="MR_like"/>
    <property type="match status" value="1"/>
</dbReference>
<dbReference type="RefSeq" id="WP_377065809.1">
    <property type="nucleotide sequence ID" value="NZ_JBHSJJ010000009.1"/>
</dbReference>
<evidence type="ECO:0000313" key="6">
    <source>
        <dbReference type="Proteomes" id="UP001595818"/>
    </source>
</evidence>
<evidence type="ECO:0000256" key="3">
    <source>
        <dbReference type="ARBA" id="ARBA00022842"/>
    </source>
</evidence>
<protein>
    <submittedName>
        <fullName evidence="5">Mandelate racemase/muconate lactonizing enzyme family protein</fullName>
    </submittedName>
</protein>
<name>A0ABV9T387_9BACT</name>
<dbReference type="PROSITE" id="PS51318">
    <property type="entry name" value="TAT"/>
    <property type="match status" value="1"/>
</dbReference>
<dbReference type="SUPFAM" id="SSF54826">
    <property type="entry name" value="Enolase N-terminal domain-like"/>
    <property type="match status" value="1"/>
</dbReference>
<dbReference type="PANTHER" id="PTHR13794">
    <property type="entry name" value="ENOLASE SUPERFAMILY, MANDELATE RACEMASE"/>
    <property type="match status" value="1"/>
</dbReference>
<dbReference type="InterPro" id="IPR029065">
    <property type="entry name" value="Enolase_C-like"/>
</dbReference>
<dbReference type="PANTHER" id="PTHR13794:SF58">
    <property type="entry name" value="MITOCHONDRIAL ENOLASE SUPERFAMILY MEMBER 1"/>
    <property type="match status" value="1"/>
</dbReference>
<dbReference type="SUPFAM" id="SSF51604">
    <property type="entry name" value="Enolase C-terminal domain-like"/>
    <property type="match status" value="1"/>
</dbReference>
<dbReference type="SMART" id="SM00922">
    <property type="entry name" value="MR_MLE"/>
    <property type="match status" value="1"/>
</dbReference>
<comment type="caution">
    <text evidence="5">The sequence shown here is derived from an EMBL/GenBank/DDBJ whole genome shotgun (WGS) entry which is preliminary data.</text>
</comment>
<accession>A0ABV9T387</accession>
<dbReference type="InterPro" id="IPR006311">
    <property type="entry name" value="TAT_signal"/>
</dbReference>
<feature type="domain" description="Mandelate racemase/muconate lactonizing enzyme C-terminal" evidence="4">
    <location>
        <begin position="191"/>
        <end position="301"/>
    </location>
</feature>
<sequence>MMKSNRRKFLSTALVSGMAVAMPGYGKHRMDHSDACLESQNPKYAQLDEVLRRPVFKKELFTHPVIIESVELLRHGRKFLCRVRSKDGAEGVSVAHDMMNTFYPVFVNHLQNMFAGLDARRLDEIVEKALIYNMNYRYQPLPIGIPLATIEFAILDMMGHIAKKPTGQLIGEIHNTHVPVYQATEFRERPVEESVELIKREVEKHRAQAVKIKVGALMFMTNDLDAKGPPGRTEQIIPLIRKTFGDHMPLYADANGYYQDVNEAIRVGKLLEEHDYRYFEEPTPCYWHHGTKMVNDALSIPVAGGEQEHSIYGFRWLLANDGLEIVQPNQYYFGGMVRSMQVARMAHAMGKTCTPHLSGDFGFIYMMHFVSAIPNSGPHIEFKGYTDVPIECKTSSLRILADGTIEVPTGPGMGVTIDPDYLKKCEVVKRA</sequence>
<dbReference type="Proteomes" id="UP001595818">
    <property type="component" value="Unassembled WGS sequence"/>
</dbReference>
<evidence type="ECO:0000259" key="4">
    <source>
        <dbReference type="SMART" id="SM00922"/>
    </source>
</evidence>
<dbReference type="InterPro" id="IPR029017">
    <property type="entry name" value="Enolase-like_N"/>
</dbReference>
<organism evidence="5 6">
    <name type="scientific">Negadavirga shengliensis</name>
    <dbReference type="NCBI Taxonomy" id="1389218"/>
    <lineage>
        <taxon>Bacteria</taxon>
        <taxon>Pseudomonadati</taxon>
        <taxon>Bacteroidota</taxon>
        <taxon>Cytophagia</taxon>
        <taxon>Cytophagales</taxon>
        <taxon>Cyclobacteriaceae</taxon>
        <taxon>Negadavirga</taxon>
    </lineage>
</organism>
<dbReference type="InterPro" id="IPR036849">
    <property type="entry name" value="Enolase-like_C_sf"/>
</dbReference>
<dbReference type="Pfam" id="PF13378">
    <property type="entry name" value="MR_MLE_C"/>
    <property type="match status" value="1"/>
</dbReference>
<comment type="cofactor">
    <cofactor evidence="1">
        <name>Mg(2+)</name>
        <dbReference type="ChEBI" id="CHEBI:18420"/>
    </cofactor>
</comment>
<evidence type="ECO:0000256" key="2">
    <source>
        <dbReference type="ARBA" id="ARBA00022723"/>
    </source>
</evidence>
<dbReference type="EMBL" id="JBHSJJ010000009">
    <property type="protein sequence ID" value="MFC4873195.1"/>
    <property type="molecule type" value="Genomic_DNA"/>
</dbReference>
<dbReference type="InterPro" id="IPR046945">
    <property type="entry name" value="RHMD-like"/>
</dbReference>
<reference evidence="6" key="1">
    <citation type="journal article" date="2019" name="Int. J. Syst. Evol. Microbiol.">
        <title>The Global Catalogue of Microorganisms (GCM) 10K type strain sequencing project: providing services to taxonomists for standard genome sequencing and annotation.</title>
        <authorList>
            <consortium name="The Broad Institute Genomics Platform"/>
            <consortium name="The Broad Institute Genome Sequencing Center for Infectious Disease"/>
            <person name="Wu L."/>
            <person name="Ma J."/>
        </authorList>
    </citation>
    <scope>NUCLEOTIDE SEQUENCE [LARGE SCALE GENOMIC DNA]</scope>
    <source>
        <strain evidence="6">CGMCC 4.7466</strain>
    </source>
</reference>
<dbReference type="Gene3D" id="3.30.390.10">
    <property type="entry name" value="Enolase-like, N-terminal domain"/>
    <property type="match status" value="1"/>
</dbReference>
<proteinExistence type="predicted"/>
<dbReference type="InterPro" id="IPR013342">
    <property type="entry name" value="Mandelate_racemase_C"/>
</dbReference>
<keyword evidence="3" id="KW-0460">Magnesium</keyword>
<dbReference type="Gene3D" id="3.20.20.120">
    <property type="entry name" value="Enolase-like C-terminal domain"/>
    <property type="match status" value="1"/>
</dbReference>
<evidence type="ECO:0000256" key="1">
    <source>
        <dbReference type="ARBA" id="ARBA00001946"/>
    </source>
</evidence>
<evidence type="ECO:0000313" key="5">
    <source>
        <dbReference type="EMBL" id="MFC4873195.1"/>
    </source>
</evidence>
<gene>
    <name evidence="5" type="ORF">ACFPFU_15960</name>
</gene>
<keyword evidence="2" id="KW-0479">Metal-binding</keyword>